<dbReference type="EMBL" id="BPLQ01006694">
    <property type="protein sequence ID" value="GIY24444.1"/>
    <property type="molecule type" value="Genomic_DNA"/>
</dbReference>
<proteinExistence type="predicted"/>
<dbReference type="Proteomes" id="UP001054837">
    <property type="component" value="Unassembled WGS sequence"/>
</dbReference>
<dbReference type="AlphaFoldDB" id="A0AAV4RVE0"/>
<evidence type="ECO:0008006" key="4">
    <source>
        <dbReference type="Google" id="ProtNLM"/>
    </source>
</evidence>
<evidence type="ECO:0000313" key="2">
    <source>
        <dbReference type="EMBL" id="GIY24444.1"/>
    </source>
</evidence>
<dbReference type="EMBL" id="BPLQ01006694">
    <property type="protein sequence ID" value="GIY24422.1"/>
    <property type="molecule type" value="Genomic_DNA"/>
</dbReference>
<gene>
    <name evidence="1" type="ORF">CDAR_372801</name>
    <name evidence="2" type="ORF">CDAR_372911</name>
</gene>
<keyword evidence="3" id="KW-1185">Reference proteome</keyword>
<comment type="caution">
    <text evidence="1">The sequence shown here is derived from an EMBL/GenBank/DDBJ whole genome shotgun (WGS) entry which is preliminary data.</text>
</comment>
<protein>
    <recommendedName>
        <fullName evidence="4">Secreted protein</fullName>
    </recommendedName>
</protein>
<name>A0AAV4RVE0_9ARAC</name>
<reference evidence="1 3" key="1">
    <citation type="submission" date="2021-06" db="EMBL/GenBank/DDBJ databases">
        <title>Caerostris darwini draft genome.</title>
        <authorList>
            <person name="Kono N."/>
            <person name="Arakawa K."/>
        </authorList>
    </citation>
    <scope>NUCLEOTIDE SEQUENCE [LARGE SCALE GENOMIC DNA]</scope>
</reference>
<organism evidence="1 3">
    <name type="scientific">Caerostris darwini</name>
    <dbReference type="NCBI Taxonomy" id="1538125"/>
    <lineage>
        <taxon>Eukaryota</taxon>
        <taxon>Metazoa</taxon>
        <taxon>Ecdysozoa</taxon>
        <taxon>Arthropoda</taxon>
        <taxon>Chelicerata</taxon>
        <taxon>Arachnida</taxon>
        <taxon>Araneae</taxon>
        <taxon>Araneomorphae</taxon>
        <taxon>Entelegynae</taxon>
        <taxon>Araneoidea</taxon>
        <taxon>Araneidae</taxon>
        <taxon>Caerostris</taxon>
    </lineage>
</organism>
<sequence>MLMTTFLIADTIFRITHLYHTTWVPHYQTLLPVTRENIVPRYLIGCRANGDMQLRDTEGRIFNDVSLCSACVLTENAFSRVAKLKKWGC</sequence>
<evidence type="ECO:0000313" key="3">
    <source>
        <dbReference type="Proteomes" id="UP001054837"/>
    </source>
</evidence>
<accession>A0AAV4RVE0</accession>
<evidence type="ECO:0000313" key="1">
    <source>
        <dbReference type="EMBL" id="GIY24422.1"/>
    </source>
</evidence>